<gene>
    <name evidence="3" type="ORF">WA1_08530</name>
</gene>
<accession>A0A139WRX6</accession>
<reference evidence="3 4" key="1">
    <citation type="journal article" date="2013" name="Genome Biol. Evol.">
        <title>Genomes of Stigonematalean cyanobacteria (subsection V) and the evolution of oxygenic photosynthesis from prokaryotes to plastids.</title>
        <authorList>
            <person name="Dagan T."/>
            <person name="Roettger M."/>
            <person name="Stucken K."/>
            <person name="Landan G."/>
            <person name="Koch R."/>
            <person name="Major P."/>
            <person name="Gould S.B."/>
            <person name="Goremykin V.V."/>
            <person name="Rippka R."/>
            <person name="Tandeau de Marsac N."/>
            <person name="Gugger M."/>
            <person name="Lockhart P.J."/>
            <person name="Allen J.F."/>
            <person name="Brune I."/>
            <person name="Maus I."/>
            <person name="Puhler A."/>
            <person name="Martin W.F."/>
        </authorList>
    </citation>
    <scope>NUCLEOTIDE SEQUENCE [LARGE SCALE GENOMIC DNA]</scope>
    <source>
        <strain evidence="3 4">PCC 7110</strain>
    </source>
</reference>
<dbReference type="RefSeq" id="WP_017745489.1">
    <property type="nucleotide sequence ID" value="NZ_KQ976354.1"/>
</dbReference>
<keyword evidence="4" id="KW-1185">Reference proteome</keyword>
<proteinExistence type="predicted"/>
<feature type="compositionally biased region" description="Basic residues" evidence="1">
    <location>
        <begin position="576"/>
        <end position="585"/>
    </location>
</feature>
<dbReference type="OrthoDB" id="517811at2"/>
<dbReference type="EMBL" id="ANNX02000052">
    <property type="protein sequence ID" value="KYC35194.1"/>
    <property type="molecule type" value="Genomic_DNA"/>
</dbReference>
<evidence type="ECO:0000256" key="2">
    <source>
        <dbReference type="SAM" id="Phobius"/>
    </source>
</evidence>
<feature type="region of interest" description="Disordered" evidence="1">
    <location>
        <begin position="564"/>
        <end position="585"/>
    </location>
</feature>
<dbReference type="AlphaFoldDB" id="A0A139WRX6"/>
<keyword evidence="2" id="KW-0472">Membrane</keyword>
<organism evidence="3 4">
    <name type="scientific">Scytonema hofmannii PCC 7110</name>
    <dbReference type="NCBI Taxonomy" id="128403"/>
    <lineage>
        <taxon>Bacteria</taxon>
        <taxon>Bacillati</taxon>
        <taxon>Cyanobacteriota</taxon>
        <taxon>Cyanophyceae</taxon>
        <taxon>Nostocales</taxon>
        <taxon>Scytonemataceae</taxon>
        <taxon>Scytonema</taxon>
    </lineage>
</organism>
<evidence type="ECO:0000313" key="4">
    <source>
        <dbReference type="Proteomes" id="UP000076925"/>
    </source>
</evidence>
<dbReference type="STRING" id="128403.WA1_08530"/>
<feature type="transmembrane region" description="Helical" evidence="2">
    <location>
        <begin position="606"/>
        <end position="624"/>
    </location>
</feature>
<dbReference type="Proteomes" id="UP000076925">
    <property type="component" value="Unassembled WGS sequence"/>
</dbReference>
<protein>
    <submittedName>
        <fullName evidence="3">Uncharacterized protein</fullName>
    </submittedName>
</protein>
<feature type="transmembrane region" description="Helical" evidence="2">
    <location>
        <begin position="344"/>
        <end position="363"/>
    </location>
</feature>
<keyword evidence="2" id="KW-1133">Transmembrane helix</keyword>
<sequence length="787" mass="91775">MSSLNIRNAEVEIYEFSRGFSEVLENGCWISGGFGNAIDRSNYDGEIPAPIQQYINNNQNIFGIPTGFAPPKKEVALIARVIDARYCVLAVANYLGKDNKGRDGIIGYRYFWLDRNSEINQHLELDGVGTLLNWWLQNPFVFKMNPDSFTGDKLVCNEYLEYFSSHNVNSNDQQNYPIYPVILTLAELNRDNPLQLHTQAAEEAEKAGLPLAWAWNVRRLNFPEMYVAISCEDETAKQAIERELARKIVNKVNPLGTPVQKEISKRTDRERLTGDEKSIEMTLDEFVSDRSASNERRSLETANAIVKILWSNKDLDWQKFFVADNQHVKHLRKDEDPQTESVKYYALLPILIPENIIIWLSWLREKRNQKQTKISFKTQNLILESCTPIQREFIVQYIYDGISVLLNELVYGNQNAYNLCRWLFVTHKENIWSKSFNMYAAKILECLDSTPYNISELFDRQATQDFLIKLRNNFLSEKVTTNKHNFRNLGELFSQRVKTELNPIKVFLNQYDKKLLDVNLLAAVCYHCSEGKIPYTVFSKLKTEDKNKIDRILSVASQEEILDENHDASSPSRQNHPTRRHKTLKGKGLSKKQEIFYKRRRQQERFLLVILIFSVLIFLVLFFPKLSNHLFQSLPSFSRLSLKESIEKCENLDTNTTQSSENKEKLQRCQAELKKLLVREMDKLSVLQKNETRDAEKNHLRESQTYMDIRDLFINRSVALQLKTSGAEKYEELDQHILSIMNYLKQSLDDKKPDREIFQPLENCAKKNQSEEFKACVKNLPLYENKR</sequence>
<name>A0A139WRX6_9CYAN</name>
<evidence type="ECO:0000313" key="3">
    <source>
        <dbReference type="EMBL" id="KYC35194.1"/>
    </source>
</evidence>
<evidence type="ECO:0000256" key="1">
    <source>
        <dbReference type="SAM" id="MobiDB-lite"/>
    </source>
</evidence>
<comment type="caution">
    <text evidence="3">The sequence shown here is derived from an EMBL/GenBank/DDBJ whole genome shotgun (WGS) entry which is preliminary data.</text>
</comment>
<keyword evidence="2" id="KW-0812">Transmembrane</keyword>